<dbReference type="GO" id="GO:0009116">
    <property type="term" value="P:nucleoside metabolic process"/>
    <property type="evidence" value="ECO:0007669"/>
    <property type="project" value="InterPro"/>
</dbReference>
<dbReference type="Proteomes" id="UP000616885">
    <property type="component" value="Unassembled WGS sequence"/>
</dbReference>
<protein>
    <recommendedName>
        <fullName evidence="2">Nucleoside phosphorylase domain-containing protein</fullName>
    </recommendedName>
</protein>
<feature type="domain" description="Nucleoside phosphorylase" evidence="2">
    <location>
        <begin position="23"/>
        <end position="104"/>
    </location>
</feature>
<dbReference type="AlphaFoldDB" id="A0A8H7NM24"/>
<dbReference type="Gene3D" id="3.40.50.1580">
    <property type="entry name" value="Nucleoside phosphorylase domain"/>
    <property type="match status" value="1"/>
</dbReference>
<comment type="caution">
    <text evidence="3">The sequence shown here is derived from an EMBL/GenBank/DDBJ whole genome shotgun (WGS) entry which is preliminary data.</text>
</comment>
<dbReference type="PANTHER" id="PTHR46082">
    <property type="entry name" value="ATP/GTP-BINDING PROTEIN-RELATED"/>
    <property type="match status" value="1"/>
</dbReference>
<reference evidence="3" key="1">
    <citation type="submission" date="2020-10" db="EMBL/GenBank/DDBJ databases">
        <title>High-Quality Genome Resource of Clonostachys rosea strain S41 by Oxford Nanopore Long-Read Sequencing.</title>
        <authorList>
            <person name="Wang H."/>
        </authorList>
    </citation>
    <scope>NUCLEOTIDE SEQUENCE</scope>
    <source>
        <strain evidence="3">S41</strain>
    </source>
</reference>
<gene>
    <name evidence="3" type="ORF">IM811_000388</name>
</gene>
<dbReference type="PANTHER" id="PTHR46082:SF11">
    <property type="entry name" value="AAA+ ATPASE DOMAIN-CONTAINING PROTEIN-RELATED"/>
    <property type="match status" value="1"/>
</dbReference>
<evidence type="ECO:0000313" key="3">
    <source>
        <dbReference type="EMBL" id="KAF9758694.1"/>
    </source>
</evidence>
<sequence>MRVAEGINGSTRALRREPRPPKNVPDVDRYVFGKIEHHMVVATSLAKYGTNEAACAATTMKHMFNLRFCLLVGIGGGAPSRDNDIRLGDVVVGVEVVQHDLGKRGGEALRGKNRLYGARRTS</sequence>
<dbReference type="Pfam" id="PF01048">
    <property type="entry name" value="PNP_UDP_1"/>
    <property type="match status" value="1"/>
</dbReference>
<organism evidence="3 4">
    <name type="scientific">Bionectria ochroleuca</name>
    <name type="common">Gliocladium roseum</name>
    <dbReference type="NCBI Taxonomy" id="29856"/>
    <lineage>
        <taxon>Eukaryota</taxon>
        <taxon>Fungi</taxon>
        <taxon>Dikarya</taxon>
        <taxon>Ascomycota</taxon>
        <taxon>Pezizomycotina</taxon>
        <taxon>Sordariomycetes</taxon>
        <taxon>Hypocreomycetidae</taxon>
        <taxon>Hypocreales</taxon>
        <taxon>Bionectriaceae</taxon>
        <taxon>Clonostachys</taxon>
    </lineage>
</organism>
<dbReference type="GO" id="GO:0003824">
    <property type="term" value="F:catalytic activity"/>
    <property type="evidence" value="ECO:0007669"/>
    <property type="project" value="InterPro"/>
</dbReference>
<dbReference type="SUPFAM" id="SSF53167">
    <property type="entry name" value="Purine and uridine phosphorylases"/>
    <property type="match status" value="1"/>
</dbReference>
<proteinExistence type="predicted"/>
<dbReference type="InterPro" id="IPR000845">
    <property type="entry name" value="Nucleoside_phosphorylase_d"/>
</dbReference>
<feature type="region of interest" description="Disordered" evidence="1">
    <location>
        <begin position="1"/>
        <end position="25"/>
    </location>
</feature>
<feature type="compositionally biased region" description="Basic and acidic residues" evidence="1">
    <location>
        <begin position="14"/>
        <end position="25"/>
    </location>
</feature>
<dbReference type="EMBL" id="JADCTT010000001">
    <property type="protein sequence ID" value="KAF9758694.1"/>
    <property type="molecule type" value="Genomic_DNA"/>
</dbReference>
<dbReference type="InterPro" id="IPR035994">
    <property type="entry name" value="Nucleoside_phosphorylase_sf"/>
</dbReference>
<dbReference type="InterPro" id="IPR053137">
    <property type="entry name" value="NLR-like"/>
</dbReference>
<name>A0A8H7NM24_BIOOC</name>
<evidence type="ECO:0000256" key="1">
    <source>
        <dbReference type="SAM" id="MobiDB-lite"/>
    </source>
</evidence>
<accession>A0A8H7NM24</accession>
<evidence type="ECO:0000259" key="2">
    <source>
        <dbReference type="Pfam" id="PF01048"/>
    </source>
</evidence>
<evidence type="ECO:0000313" key="4">
    <source>
        <dbReference type="Proteomes" id="UP000616885"/>
    </source>
</evidence>